<dbReference type="Proteomes" id="UP000180175">
    <property type="component" value="Chromosome"/>
</dbReference>
<dbReference type="InterPro" id="IPR036597">
    <property type="entry name" value="Fido-like_dom_sf"/>
</dbReference>
<dbReference type="AlphaFoldDB" id="A0A7S7L9M3"/>
<reference evidence="1 2" key="2">
    <citation type="journal article" date="2019" name="Int. J. Syst. Evol. Microbiol.">
        <title>Anaerobacillus isosaccharinicus sp. nov., an alkaliphilic bacterium which degrades isosaccharinic acid.</title>
        <authorList>
            <person name="Bassil N.M."/>
            <person name="Lloyd J.R."/>
        </authorList>
    </citation>
    <scope>NUCLEOTIDE SEQUENCE [LARGE SCALE GENOMIC DNA]</scope>
    <source>
        <strain evidence="1 2">NB2006</strain>
    </source>
</reference>
<dbReference type="Gene3D" id="1.10.3290.10">
    <property type="entry name" value="Fido-like domain"/>
    <property type="match status" value="1"/>
</dbReference>
<evidence type="ECO:0000313" key="2">
    <source>
        <dbReference type="Proteomes" id="UP000180175"/>
    </source>
</evidence>
<name>A0A7S7L9M3_9BACI</name>
<dbReference type="EMBL" id="CP063356">
    <property type="protein sequence ID" value="QOY36962.1"/>
    <property type="molecule type" value="Genomic_DNA"/>
</dbReference>
<organism evidence="1 2">
    <name type="scientific">Anaerobacillus isosaccharinicus</name>
    <dbReference type="NCBI Taxonomy" id="1532552"/>
    <lineage>
        <taxon>Bacteria</taxon>
        <taxon>Bacillati</taxon>
        <taxon>Bacillota</taxon>
        <taxon>Bacilli</taxon>
        <taxon>Bacillales</taxon>
        <taxon>Bacillaceae</taxon>
        <taxon>Anaerobacillus</taxon>
    </lineage>
</organism>
<sequence>MNFILMKHGYPPAIIRKKERIDNLKALIDADNGNGIPFLALITKDVENSLKTMI</sequence>
<gene>
    <name evidence="1" type="ORF">AWH56_004755</name>
</gene>
<evidence type="ECO:0000313" key="1">
    <source>
        <dbReference type="EMBL" id="QOY36962.1"/>
    </source>
</evidence>
<accession>A0A7S7L9M3</accession>
<protein>
    <submittedName>
        <fullName evidence="1">Uncharacterized protein</fullName>
    </submittedName>
</protein>
<keyword evidence="2" id="KW-1185">Reference proteome</keyword>
<reference evidence="1 2" key="1">
    <citation type="journal article" date="2017" name="Genome Announc.">
        <title>Draft Genome Sequences of Four Alkaliphilic Bacteria Belonging to the Anaerobacillus Genus.</title>
        <authorList>
            <person name="Bassil N.M."/>
            <person name="Lloyd J.R."/>
        </authorList>
    </citation>
    <scope>NUCLEOTIDE SEQUENCE [LARGE SCALE GENOMIC DNA]</scope>
    <source>
        <strain evidence="1 2">NB2006</strain>
    </source>
</reference>
<proteinExistence type="predicted"/>
<dbReference type="SUPFAM" id="SSF140931">
    <property type="entry name" value="Fic-like"/>
    <property type="match status" value="1"/>
</dbReference>
<dbReference type="RefSeq" id="WP_159432447.1">
    <property type="nucleotide sequence ID" value="NZ_CP063356.2"/>
</dbReference>
<dbReference type="OrthoDB" id="9813719at2"/>
<dbReference type="KEGG" id="aia:AWH56_004755"/>